<accession>A0ABS6F282</accession>
<keyword evidence="8" id="KW-1185">Reference proteome</keyword>
<reference evidence="7 8" key="1">
    <citation type="submission" date="2021-06" db="EMBL/GenBank/DDBJ databases">
        <authorList>
            <person name="Sun Q."/>
            <person name="Li D."/>
        </authorList>
    </citation>
    <scope>NUCLEOTIDE SEQUENCE [LARGE SCALE GENOMIC DNA]</scope>
    <source>
        <strain evidence="7 8">MSJ-4</strain>
    </source>
</reference>
<dbReference type="GO" id="GO:0008483">
    <property type="term" value="F:transaminase activity"/>
    <property type="evidence" value="ECO:0007669"/>
    <property type="project" value="UniProtKB-KW"/>
</dbReference>
<keyword evidence="2" id="KW-0210">Decarboxylase</keyword>
<dbReference type="PANTHER" id="PTHR43277">
    <property type="entry name" value="ARGININE DECARBOXYLASE"/>
    <property type="match status" value="1"/>
</dbReference>
<feature type="domain" description="Orn/Lys/Arg decarboxylases family 1 pyridoxal-P attachment site" evidence="5">
    <location>
        <begin position="5"/>
        <end position="309"/>
    </location>
</feature>
<comment type="caution">
    <text evidence="7">The sequence shown here is derived from an EMBL/GenBank/DDBJ whole genome shotgun (WGS) entry which is preliminary data.</text>
</comment>
<proteinExistence type="predicted"/>
<gene>
    <name evidence="7" type="ORF">KQI89_07965</name>
</gene>
<keyword evidence="7" id="KW-0808">Transferase</keyword>
<evidence type="ECO:0000313" key="8">
    <source>
        <dbReference type="Proteomes" id="UP000736583"/>
    </source>
</evidence>
<evidence type="ECO:0000259" key="6">
    <source>
        <dbReference type="Pfam" id="PF03711"/>
    </source>
</evidence>
<comment type="cofactor">
    <cofactor evidence="1">
        <name>pyridoxal 5'-phosphate</name>
        <dbReference type="ChEBI" id="CHEBI:597326"/>
    </cofactor>
</comment>
<dbReference type="CDD" id="cd00615">
    <property type="entry name" value="Orn_deC_like"/>
    <property type="match status" value="1"/>
</dbReference>
<dbReference type="Pfam" id="PF03711">
    <property type="entry name" value="OKR_DC_1_C"/>
    <property type="match status" value="1"/>
</dbReference>
<keyword evidence="7" id="KW-0032">Aminotransferase</keyword>
<organism evidence="7 8">
    <name type="scientific">Clostridium simiarum</name>
    <dbReference type="NCBI Taxonomy" id="2841506"/>
    <lineage>
        <taxon>Bacteria</taxon>
        <taxon>Bacillati</taxon>
        <taxon>Bacillota</taxon>
        <taxon>Clostridia</taxon>
        <taxon>Eubacteriales</taxon>
        <taxon>Clostridiaceae</taxon>
        <taxon>Clostridium</taxon>
    </lineage>
</organism>
<dbReference type="EMBL" id="JAHLQL010000002">
    <property type="protein sequence ID" value="MBU5591698.1"/>
    <property type="molecule type" value="Genomic_DNA"/>
</dbReference>
<evidence type="ECO:0000256" key="2">
    <source>
        <dbReference type="ARBA" id="ARBA00022793"/>
    </source>
</evidence>
<dbReference type="RefSeq" id="WP_216456701.1">
    <property type="nucleotide sequence ID" value="NZ_JAHLQL010000002.1"/>
</dbReference>
<dbReference type="InterPro" id="IPR008286">
    <property type="entry name" value="Prn/Lys/Arg_de-COase_C"/>
</dbReference>
<evidence type="ECO:0000256" key="3">
    <source>
        <dbReference type="ARBA" id="ARBA00022898"/>
    </source>
</evidence>
<dbReference type="InterPro" id="IPR052357">
    <property type="entry name" value="Orn_Lys_Arg_decarboxylase-I"/>
</dbReference>
<evidence type="ECO:0000259" key="5">
    <source>
        <dbReference type="Pfam" id="PF01276"/>
    </source>
</evidence>
<evidence type="ECO:0000256" key="1">
    <source>
        <dbReference type="ARBA" id="ARBA00001933"/>
    </source>
</evidence>
<dbReference type="PANTHER" id="PTHR43277:SF4">
    <property type="entry name" value="ARGININE DECARBOXYLASE"/>
    <property type="match status" value="1"/>
</dbReference>
<keyword evidence="3" id="KW-0663">Pyridoxal phosphate</keyword>
<protein>
    <submittedName>
        <fullName evidence="7">Aminotransferase class V-fold PLP-dependent enzyme</fullName>
    </submittedName>
</protein>
<name>A0ABS6F282_9CLOT</name>
<dbReference type="Pfam" id="PF01276">
    <property type="entry name" value="OKR_DC_1"/>
    <property type="match status" value="1"/>
</dbReference>
<sequence>MQEIPMLKALSDYVKEDNSLFCMPGHKGGRAFKREIQKIKLEDLILKSDLTEVDGLDNLHDPEGVIKEAEGLLRDLYGSKKSYFLVNGSTSGNMAMIFSAFEEGDKILVERNCHRSIFNGIVMRKLNPIYIKNKLSEEFNTPLGIDMEHLKEIINNHNDIKGIIITYPNYYGVCCDLAHIVELCKDKNIKVLVDAAHGAHFGIHPRLPKNPIKIGADMVVMSAHKTLPSLTQSAYLHVAREELIENTDFYVSAFLSTSPSYMLMLSMDYARWYLEEEGKSSYGKLLENMDNLRVRLRGLEFLKLLDSNALTGYDNIDIDFSRIVINLRKDLSTRKVEEYLKINKIQVEMIDASNLVLIPSPFNTIEDFERLYKTLINLNIDKVTGNQIKIKDYPIPRQAMLPFEAFKKKKAEVLLEDSRGKVSAVNVCPYPPGTPIIAMGEIIDKESIDMIKYYLSNNINVMGISEGRISVIVDMEEKYYD</sequence>
<feature type="domain" description="Orn/Lys/Arg decarboxylase C-terminal" evidence="6">
    <location>
        <begin position="381"/>
        <end position="455"/>
    </location>
</feature>
<evidence type="ECO:0000256" key="4">
    <source>
        <dbReference type="ARBA" id="ARBA00023239"/>
    </source>
</evidence>
<dbReference type="Proteomes" id="UP000736583">
    <property type="component" value="Unassembled WGS sequence"/>
</dbReference>
<evidence type="ECO:0000313" key="7">
    <source>
        <dbReference type="EMBL" id="MBU5591698.1"/>
    </source>
</evidence>
<dbReference type="InterPro" id="IPR000310">
    <property type="entry name" value="Orn/Lys/Arg_deCO2ase_major_dom"/>
</dbReference>
<keyword evidence="4" id="KW-0456">Lyase</keyword>